<gene>
    <name evidence="1" type="ORF">METZ01_LOCUS76741</name>
</gene>
<proteinExistence type="predicted"/>
<reference evidence="1" key="1">
    <citation type="submission" date="2018-05" db="EMBL/GenBank/DDBJ databases">
        <authorList>
            <person name="Lanie J.A."/>
            <person name="Ng W.-L."/>
            <person name="Kazmierczak K.M."/>
            <person name="Andrzejewski T.M."/>
            <person name="Davidsen T.M."/>
            <person name="Wayne K.J."/>
            <person name="Tettelin H."/>
            <person name="Glass J.I."/>
            <person name="Rusch D."/>
            <person name="Podicherti R."/>
            <person name="Tsui H.-C.T."/>
            <person name="Winkler M.E."/>
        </authorList>
    </citation>
    <scope>NUCLEOTIDE SEQUENCE</scope>
</reference>
<organism evidence="1">
    <name type="scientific">marine metagenome</name>
    <dbReference type="NCBI Taxonomy" id="408172"/>
    <lineage>
        <taxon>unclassified sequences</taxon>
        <taxon>metagenomes</taxon>
        <taxon>ecological metagenomes</taxon>
    </lineage>
</organism>
<accession>A0A381U932</accession>
<protein>
    <submittedName>
        <fullName evidence="1">Uncharacterized protein</fullName>
    </submittedName>
</protein>
<sequence length="33" mass="4031">MNIDDIIVYLDQEMEYCLYESLFTFFVFTVSLK</sequence>
<evidence type="ECO:0000313" key="1">
    <source>
        <dbReference type="EMBL" id="SVA23887.1"/>
    </source>
</evidence>
<name>A0A381U932_9ZZZZ</name>
<dbReference type="EMBL" id="UINC01005843">
    <property type="protein sequence ID" value="SVA23887.1"/>
    <property type="molecule type" value="Genomic_DNA"/>
</dbReference>
<dbReference type="AlphaFoldDB" id="A0A381U932"/>